<gene>
    <name evidence="1" type="ORF">LVIROSA_LOCUS4266</name>
</gene>
<keyword evidence="2" id="KW-1185">Reference proteome</keyword>
<protein>
    <submittedName>
        <fullName evidence="1">Uncharacterized protein</fullName>
    </submittedName>
</protein>
<organism evidence="1 2">
    <name type="scientific">Lactuca virosa</name>
    <dbReference type="NCBI Taxonomy" id="75947"/>
    <lineage>
        <taxon>Eukaryota</taxon>
        <taxon>Viridiplantae</taxon>
        <taxon>Streptophyta</taxon>
        <taxon>Embryophyta</taxon>
        <taxon>Tracheophyta</taxon>
        <taxon>Spermatophyta</taxon>
        <taxon>Magnoliopsida</taxon>
        <taxon>eudicotyledons</taxon>
        <taxon>Gunneridae</taxon>
        <taxon>Pentapetalae</taxon>
        <taxon>asterids</taxon>
        <taxon>campanulids</taxon>
        <taxon>Asterales</taxon>
        <taxon>Asteraceae</taxon>
        <taxon>Cichorioideae</taxon>
        <taxon>Cichorieae</taxon>
        <taxon>Lactucinae</taxon>
        <taxon>Lactuca</taxon>
    </lineage>
</organism>
<dbReference type="AlphaFoldDB" id="A0AAU9LSP2"/>
<evidence type="ECO:0000313" key="1">
    <source>
        <dbReference type="EMBL" id="CAH1416504.1"/>
    </source>
</evidence>
<accession>A0AAU9LSP2</accession>
<name>A0AAU9LSP2_9ASTR</name>
<proteinExistence type="predicted"/>
<sequence>MNEEKSKHHEWKKDKRDGSCHNIWLFQSLRFTTFDENEEGNLYLLNRQRIGRLICVQAHCLRLNVQHLESS</sequence>
<reference evidence="1 2" key="1">
    <citation type="submission" date="2022-01" db="EMBL/GenBank/DDBJ databases">
        <authorList>
            <person name="Xiong W."/>
            <person name="Schranz E."/>
        </authorList>
    </citation>
    <scope>NUCLEOTIDE SEQUENCE [LARGE SCALE GENOMIC DNA]</scope>
</reference>
<evidence type="ECO:0000313" key="2">
    <source>
        <dbReference type="Proteomes" id="UP001157418"/>
    </source>
</evidence>
<dbReference type="Proteomes" id="UP001157418">
    <property type="component" value="Unassembled WGS sequence"/>
</dbReference>
<comment type="caution">
    <text evidence="1">The sequence shown here is derived from an EMBL/GenBank/DDBJ whole genome shotgun (WGS) entry which is preliminary data.</text>
</comment>
<dbReference type="EMBL" id="CAKMRJ010000002">
    <property type="protein sequence ID" value="CAH1416504.1"/>
    <property type="molecule type" value="Genomic_DNA"/>
</dbReference>